<comment type="caution">
    <text evidence="1">The sequence shown here is derived from an EMBL/GenBank/DDBJ whole genome shotgun (WGS) entry which is preliminary data.</text>
</comment>
<evidence type="ECO:0000313" key="2">
    <source>
        <dbReference type="Proteomes" id="UP000438991"/>
    </source>
</evidence>
<accession>A0A9X4XP70</accession>
<evidence type="ECO:0000313" key="1">
    <source>
        <dbReference type="EMBL" id="MTW18778.1"/>
    </source>
</evidence>
<dbReference type="EMBL" id="WNKV01000020">
    <property type="protein sequence ID" value="MTW18778.1"/>
    <property type="molecule type" value="Genomic_DNA"/>
</dbReference>
<dbReference type="RefSeq" id="WP_155481159.1">
    <property type="nucleotide sequence ID" value="NZ_WNKV01000020.1"/>
</dbReference>
<organism evidence="1 2">
    <name type="scientific">Rhodoplanes serenus</name>
    <dbReference type="NCBI Taxonomy" id="200615"/>
    <lineage>
        <taxon>Bacteria</taxon>
        <taxon>Pseudomonadati</taxon>
        <taxon>Pseudomonadota</taxon>
        <taxon>Alphaproteobacteria</taxon>
        <taxon>Hyphomicrobiales</taxon>
        <taxon>Nitrobacteraceae</taxon>
        <taxon>Rhodoplanes</taxon>
    </lineage>
</organism>
<proteinExistence type="predicted"/>
<sequence>MNQPKPTKPSHDVFVVEGEGERAYWTRIGAAWSHDDGHGYNVTLTCVPVNGRLVIRVAKPKEREAGR</sequence>
<protein>
    <submittedName>
        <fullName evidence="1">Uncharacterized protein</fullName>
    </submittedName>
</protein>
<reference evidence="1 2" key="1">
    <citation type="submission" date="2019-11" db="EMBL/GenBank/DDBJ databases">
        <title>Whole-genome sequence of Rhodoplanes serenus DSM 18633, type strain.</title>
        <authorList>
            <person name="Kyndt J.A."/>
            <person name="Meyer T.E."/>
        </authorList>
    </citation>
    <scope>NUCLEOTIDE SEQUENCE [LARGE SCALE GENOMIC DNA]</scope>
    <source>
        <strain evidence="1 2">DSM 18633</strain>
    </source>
</reference>
<dbReference type="AlphaFoldDB" id="A0A9X4XP70"/>
<name>A0A9X4XP70_9BRAD</name>
<gene>
    <name evidence="1" type="ORF">GJ689_21490</name>
</gene>
<dbReference type="Proteomes" id="UP000438991">
    <property type="component" value="Unassembled WGS sequence"/>
</dbReference>